<accession>A0A0B2UTG8</accession>
<gene>
    <name evidence="1" type="ORF">Tcan_01516</name>
</gene>
<keyword evidence="2" id="KW-1185">Reference proteome</keyword>
<dbReference type="EMBL" id="JPKZ01003287">
    <property type="protein sequence ID" value="KHN72180.1"/>
    <property type="molecule type" value="Genomic_DNA"/>
</dbReference>
<dbReference type="AlphaFoldDB" id="A0A0B2UTG8"/>
<organism evidence="1 2">
    <name type="scientific">Toxocara canis</name>
    <name type="common">Canine roundworm</name>
    <dbReference type="NCBI Taxonomy" id="6265"/>
    <lineage>
        <taxon>Eukaryota</taxon>
        <taxon>Metazoa</taxon>
        <taxon>Ecdysozoa</taxon>
        <taxon>Nematoda</taxon>
        <taxon>Chromadorea</taxon>
        <taxon>Rhabditida</taxon>
        <taxon>Spirurina</taxon>
        <taxon>Ascaridomorpha</taxon>
        <taxon>Ascaridoidea</taxon>
        <taxon>Toxocaridae</taxon>
        <taxon>Toxocara</taxon>
    </lineage>
</organism>
<evidence type="ECO:0000313" key="1">
    <source>
        <dbReference type="EMBL" id="KHN72180.1"/>
    </source>
</evidence>
<reference evidence="1 2" key="1">
    <citation type="submission" date="2014-11" db="EMBL/GenBank/DDBJ databases">
        <title>Genetic blueprint of the zoonotic pathogen Toxocara canis.</title>
        <authorList>
            <person name="Zhu X.-Q."/>
            <person name="Korhonen P.K."/>
            <person name="Cai H."/>
            <person name="Young N.D."/>
            <person name="Nejsum P."/>
            <person name="von Samson-Himmelstjerna G."/>
            <person name="Boag P.R."/>
            <person name="Tan P."/>
            <person name="Li Q."/>
            <person name="Min J."/>
            <person name="Yang Y."/>
            <person name="Wang X."/>
            <person name="Fang X."/>
            <person name="Hall R.S."/>
            <person name="Hofmann A."/>
            <person name="Sternberg P.W."/>
            <person name="Jex A.R."/>
            <person name="Gasser R.B."/>
        </authorList>
    </citation>
    <scope>NUCLEOTIDE SEQUENCE [LARGE SCALE GENOMIC DNA]</scope>
    <source>
        <strain evidence="1">PN_DK_2014</strain>
    </source>
</reference>
<dbReference type="Proteomes" id="UP000031036">
    <property type="component" value="Unassembled WGS sequence"/>
</dbReference>
<evidence type="ECO:0000313" key="2">
    <source>
        <dbReference type="Proteomes" id="UP000031036"/>
    </source>
</evidence>
<proteinExistence type="predicted"/>
<comment type="caution">
    <text evidence="1">The sequence shown here is derived from an EMBL/GenBank/DDBJ whole genome shotgun (WGS) entry which is preliminary data.</text>
</comment>
<name>A0A0B2UTG8_TOXCA</name>
<sequence length="131" mass="14557">RPVREIGSIFHQIVPSFFPPSPLASPLLPLCFSGVICLCVSESDGKNGSAGRSLGFFAQHPCTTNLETDDGVSCKDEKQVLRGRRKATRRKLRITESYVAGRPATRRCATRHSNMESKMRRSAATFIWRCS</sequence>
<feature type="non-terminal residue" evidence="1">
    <location>
        <position position="1"/>
    </location>
</feature>
<protein>
    <submittedName>
        <fullName evidence="1">Uncharacterized protein</fullName>
    </submittedName>
</protein>